<comment type="caution">
    <text evidence="8">The sequence shown here is derived from an EMBL/GenBank/DDBJ whole genome shotgun (WGS) entry which is preliminary data.</text>
</comment>
<comment type="catalytic activity">
    <reaction evidence="4">
        <text>a 2'-deoxyadenosine in DNA + S-adenosyl-L-methionine = an N(6)-methyl-2'-deoxyadenosine in DNA + S-adenosyl-L-homocysteine + H(+)</text>
        <dbReference type="Rhea" id="RHEA:15197"/>
        <dbReference type="Rhea" id="RHEA-COMP:12418"/>
        <dbReference type="Rhea" id="RHEA-COMP:12419"/>
        <dbReference type="ChEBI" id="CHEBI:15378"/>
        <dbReference type="ChEBI" id="CHEBI:57856"/>
        <dbReference type="ChEBI" id="CHEBI:59789"/>
        <dbReference type="ChEBI" id="CHEBI:90615"/>
        <dbReference type="ChEBI" id="CHEBI:90616"/>
        <dbReference type="EC" id="2.1.1.72"/>
    </reaction>
</comment>
<evidence type="ECO:0000256" key="2">
    <source>
        <dbReference type="ARBA" id="ARBA00022603"/>
    </source>
</evidence>
<dbReference type="RefSeq" id="WP_029310891.1">
    <property type="nucleotide sequence ID" value="NZ_FTNE01000003.1"/>
</dbReference>
<evidence type="ECO:0000256" key="3">
    <source>
        <dbReference type="ARBA" id="ARBA00022679"/>
    </source>
</evidence>
<dbReference type="Gene3D" id="3.40.50.150">
    <property type="entry name" value="Vaccinia Virus protein VP39"/>
    <property type="match status" value="1"/>
</dbReference>
<dbReference type="InterPro" id="IPR046819">
    <property type="entry name" value="MmeI_hel"/>
</dbReference>
<evidence type="ECO:0000256" key="4">
    <source>
        <dbReference type="ARBA" id="ARBA00047942"/>
    </source>
</evidence>
<dbReference type="Pfam" id="PF20473">
    <property type="entry name" value="MmeI_Mtase"/>
    <property type="match status" value="1"/>
</dbReference>
<dbReference type="SUPFAM" id="SSF53335">
    <property type="entry name" value="S-adenosyl-L-methionine-dependent methyltransferases"/>
    <property type="match status" value="1"/>
</dbReference>
<gene>
    <name evidence="8" type="ORF">SAMN05421828_103170</name>
</gene>
<dbReference type="AlphaFoldDB" id="A0A8G2FD86"/>
<dbReference type="PANTHER" id="PTHR33841:SF1">
    <property type="entry name" value="DNA METHYLTRANSFERASE A"/>
    <property type="match status" value="1"/>
</dbReference>
<evidence type="ECO:0000259" key="5">
    <source>
        <dbReference type="Pfam" id="PF20464"/>
    </source>
</evidence>
<reference evidence="8 9" key="1">
    <citation type="submission" date="2017-01" db="EMBL/GenBank/DDBJ databases">
        <authorList>
            <person name="Varghese N."/>
            <person name="Submissions S."/>
        </authorList>
    </citation>
    <scope>NUCLEOTIDE SEQUENCE [LARGE SCALE GENOMIC DNA]</scope>
    <source>
        <strain evidence="8 9">ATCC 35905</strain>
    </source>
</reference>
<dbReference type="EMBL" id="FTNE01000003">
    <property type="protein sequence ID" value="SIQ31501.1"/>
    <property type="molecule type" value="Genomic_DNA"/>
</dbReference>
<keyword evidence="3" id="KW-0808">Transferase</keyword>
<dbReference type="InterPro" id="IPR029063">
    <property type="entry name" value="SAM-dependent_MTases_sf"/>
</dbReference>
<organism evidence="8 9">
    <name type="scientific">Acidiphilium rubrum</name>
    <dbReference type="NCBI Taxonomy" id="526"/>
    <lineage>
        <taxon>Bacteria</taxon>
        <taxon>Pseudomonadati</taxon>
        <taxon>Pseudomonadota</taxon>
        <taxon>Alphaproteobacteria</taxon>
        <taxon>Acetobacterales</taxon>
        <taxon>Acidocellaceae</taxon>
        <taxon>Acidiphilium</taxon>
    </lineage>
</organism>
<dbReference type="GO" id="GO:0003676">
    <property type="term" value="F:nucleic acid binding"/>
    <property type="evidence" value="ECO:0007669"/>
    <property type="project" value="InterPro"/>
</dbReference>
<dbReference type="OrthoDB" id="9806213at2"/>
<evidence type="ECO:0000256" key="1">
    <source>
        <dbReference type="ARBA" id="ARBA00011900"/>
    </source>
</evidence>
<dbReference type="InterPro" id="IPR046816">
    <property type="entry name" value="MmeI_Mtase"/>
</dbReference>
<dbReference type="GO" id="GO:0009007">
    <property type="term" value="F:site-specific DNA-methyltransferase (adenine-specific) activity"/>
    <property type="evidence" value="ECO:0007669"/>
    <property type="project" value="UniProtKB-EC"/>
</dbReference>
<dbReference type="InterPro" id="IPR002052">
    <property type="entry name" value="DNA_methylase_N6_adenine_CS"/>
</dbReference>
<feature type="domain" description="MmeI-like helicase spacer" evidence="6">
    <location>
        <begin position="215"/>
        <end position="286"/>
    </location>
</feature>
<evidence type="ECO:0000313" key="8">
    <source>
        <dbReference type="EMBL" id="SIQ31501.1"/>
    </source>
</evidence>
<dbReference type="Pfam" id="PF20465">
    <property type="entry name" value="MmeI_hel"/>
    <property type="match status" value="1"/>
</dbReference>
<dbReference type="EC" id="2.1.1.72" evidence="1"/>
<sequence length="1095" mass="121331">MPDHATPDPATEAFIARWHGREGGAERANCQPFLDDLCTIIGVPKPDPADATSTHNDYVYERTVRGDDGNLKRIDLYKRGCFILEAKQSRHRTTTRSWDVMMERARIQAEGYARLLPPDHPWPPFILTCDIGHAIEIRADFTAQGRNYNQFPDRTGFRIALEDLRDPAIRERLRLIWTDPHALDPARRTATVTAEIAARIAAVAKSLETTNPPERVAMFLLRCLFTMFAEDVGLLPEQSFQHLLARCAEDPTKFVPMISQLWAAMNTGAYAYAIETQVRRFNGEFFRDQTVLPLTRADIAELSKAAEYDWKSVDPAIFGTLLEQALDPAERKRLGAHYTPRAYVERLVSATIIEPLRAQWNQHIATIARHRAELRPADAIRVARDFHAQLCTLRILDPACGTGNFLYVALELLKKLEGEILETLLDLEPQSPLAALQGFSVDPHQFLGLEANPRAAGIAELVLWIGYLQGYLRTTGTMPQADPVLRAFHNIQIRDAVLEANDPLSGDFSNPHAPNWPEAEYIVGNPPFIGGKDIRARLGDAYTQALWAAHPDMNDSADFVMYWWNHAATLLTTPNTPLRRFGFVTTNSITQVFQRRVLARHLDAKSPISLIFAIADHPWTRATPKAAAVRIAMTVAQAGTHEGTLLTVTAEAGLDTDTPIIAFSETTGRINPDLTIGTDLTSMTPLMANEGLCSRGVALHGAGFIVTPDEAATLGLGRIPGLDRHIRPYRNGRDLTARPRGVMVIDLFGLTEPEVRKRFPSVYQHLLTTVKPERDNNRETFRRENWWLFGRLHTELRSFLSDLPRYIATVETAKHRIFQFLDATILPDNKLIAIGCDDAFILGVLSANIHTIWALRAGGWLGVGNDSVYVKSRCFDPFPFPAATPAQRAAIADLAEEIDATRKRTLAANPDLTLTGLYNIRAKLQSGQPLDAAEQDGFARGLVGLLHELHTRLDHAVAHAYQLPPDAPAPTILAHLVALNTARATAEAEGTIAWLRPAYQIPRFGNQDQKLALQGGAIAKPTTARLKTRFPARDIEQTAAIIAALKSTPHPIDAATLARRFTQGTRIEPQTKSILTALASVGLVTHSPQGYGLNL</sequence>
<name>A0A8G2FD86_ACIRU</name>
<evidence type="ECO:0000259" key="7">
    <source>
        <dbReference type="Pfam" id="PF20473"/>
    </source>
</evidence>
<dbReference type="PRINTS" id="PR00507">
    <property type="entry name" value="N12N6MTFRASE"/>
</dbReference>
<dbReference type="InterPro" id="IPR050953">
    <property type="entry name" value="N4_N6_ade-DNA_methylase"/>
</dbReference>
<accession>A0A8G2FD86</accession>
<dbReference type="PANTHER" id="PTHR33841">
    <property type="entry name" value="DNA METHYLTRANSFERASE YEEA-RELATED"/>
    <property type="match status" value="1"/>
</dbReference>
<feature type="domain" description="MmeI-like N-terminal" evidence="5">
    <location>
        <begin position="12"/>
        <end position="209"/>
    </location>
</feature>
<feature type="domain" description="MmeI-like DNA-methyltransferase" evidence="7">
    <location>
        <begin position="383"/>
        <end position="634"/>
    </location>
</feature>
<protein>
    <recommendedName>
        <fullName evidence="1">site-specific DNA-methyltransferase (adenine-specific)</fullName>
        <ecNumber evidence="1">2.1.1.72</ecNumber>
    </recommendedName>
</protein>
<evidence type="ECO:0000259" key="6">
    <source>
        <dbReference type="Pfam" id="PF20465"/>
    </source>
</evidence>
<dbReference type="Pfam" id="PF20464">
    <property type="entry name" value="MmeI_N"/>
    <property type="match status" value="1"/>
</dbReference>
<proteinExistence type="predicted"/>
<evidence type="ECO:0000313" key="9">
    <source>
        <dbReference type="Proteomes" id="UP000186308"/>
    </source>
</evidence>
<dbReference type="PROSITE" id="PS00092">
    <property type="entry name" value="N6_MTASE"/>
    <property type="match status" value="1"/>
</dbReference>
<dbReference type="Proteomes" id="UP000186308">
    <property type="component" value="Unassembled WGS sequence"/>
</dbReference>
<dbReference type="InterPro" id="IPR046817">
    <property type="entry name" value="MmeI_N"/>
</dbReference>
<keyword evidence="9" id="KW-1185">Reference proteome</keyword>
<keyword evidence="2 8" id="KW-0489">Methyltransferase</keyword>
<dbReference type="GO" id="GO:0032259">
    <property type="term" value="P:methylation"/>
    <property type="evidence" value="ECO:0007669"/>
    <property type="project" value="UniProtKB-KW"/>
</dbReference>